<evidence type="ECO:0000259" key="2">
    <source>
        <dbReference type="Pfam" id="PF13435"/>
    </source>
</evidence>
<organism evidence="3 4">
    <name type="scientific">Candidatus Electronema aureum</name>
    <dbReference type="NCBI Taxonomy" id="2005002"/>
    <lineage>
        <taxon>Bacteria</taxon>
        <taxon>Pseudomonadati</taxon>
        <taxon>Thermodesulfobacteriota</taxon>
        <taxon>Desulfobulbia</taxon>
        <taxon>Desulfobulbales</taxon>
        <taxon>Desulfobulbaceae</taxon>
        <taxon>Candidatus Electronema</taxon>
    </lineage>
</organism>
<evidence type="ECO:0000313" key="3">
    <source>
        <dbReference type="EMBL" id="TAA76267.1"/>
    </source>
</evidence>
<dbReference type="PANTHER" id="PTHR11575">
    <property type="entry name" value="5'-NUCLEOTIDASE-RELATED"/>
    <property type="match status" value="1"/>
</dbReference>
<dbReference type="Gene3D" id="3.60.21.10">
    <property type="match status" value="1"/>
</dbReference>
<dbReference type="AlphaFoldDB" id="A0A521G5G9"/>
<dbReference type="Gene3D" id="1.10.1130.10">
    <property type="entry name" value="Flavocytochrome C3, Chain A"/>
    <property type="match status" value="1"/>
</dbReference>
<dbReference type="InterPro" id="IPR036280">
    <property type="entry name" value="Multihaem_cyt_sf"/>
</dbReference>
<comment type="caution">
    <text evidence="3">The sequence shown here is derived from an EMBL/GenBank/DDBJ whole genome shotgun (WGS) entry which is preliminary data.</text>
</comment>
<feature type="coiled-coil region" evidence="1">
    <location>
        <begin position="281"/>
        <end position="334"/>
    </location>
</feature>
<accession>A0A521G5G9</accession>
<keyword evidence="4" id="KW-1185">Reference proteome</keyword>
<dbReference type="SUPFAM" id="SSF48695">
    <property type="entry name" value="Multiheme cytochromes"/>
    <property type="match status" value="1"/>
</dbReference>
<evidence type="ECO:0000313" key="4">
    <source>
        <dbReference type="Proteomes" id="UP000316238"/>
    </source>
</evidence>
<dbReference type="EMBL" id="NQJD01000001">
    <property type="protein sequence ID" value="TAA76267.1"/>
    <property type="molecule type" value="Genomic_DNA"/>
</dbReference>
<keyword evidence="1" id="KW-0175">Coiled coil</keyword>
<dbReference type="SUPFAM" id="SSF56300">
    <property type="entry name" value="Metallo-dependent phosphatases"/>
    <property type="match status" value="1"/>
</dbReference>
<name>A0A521G5G9_9BACT</name>
<sequence>MLNRIVLIALFLLLTVAPGMTAEFLLFYSNDVHGETEPCGCKSRQLGGLSRAASQISRFAELEKLPWLFLDGGGLLFKQSSLPSGQEEQERITAAGIAEAMQSMNCRAVGLEAHDLAGGVELLKKMQKEQKLTWLSMNLVDAKKKQLVFNPWLLPETAGLQVAVLGLTGGQMVLDSAPDKTGYTVLPWKETLPKALEQVKGKAEMIILLSSYPYEVNKEIAEAYPAVHLLLASGPAAAATYPFMVGDTLFAQTGARGKTLGMMRISWTEAEKWEESDLSKIRLEQNRLDQITLQISRLEQQPEGKSLVKDDIGYQKLLTEKKEAERKIKTLQDKKQPDGENFCRFSNQFIALESSLPEDPKVREIMMQTKQKVNNLNQERSATENSAALLKTLVGWQKCGECHAEQMAFWQKTRHAQSVRTLEGKNQQFNQDCLVCHVTLPTRDLATVKADKLLDHLPDQLKNVGCENCHGPAAGHAASPAQVSVPMPKPDEQTCKSCHTPEHDDHFVFADKAAKIRCPKR</sequence>
<dbReference type="Proteomes" id="UP000316238">
    <property type="component" value="Unassembled WGS sequence"/>
</dbReference>
<feature type="domain" description="Cytochrome c-552/4" evidence="2">
    <location>
        <begin position="398"/>
        <end position="471"/>
    </location>
</feature>
<dbReference type="GO" id="GO:0030288">
    <property type="term" value="C:outer membrane-bounded periplasmic space"/>
    <property type="evidence" value="ECO:0007669"/>
    <property type="project" value="TreeGrafter"/>
</dbReference>
<reference evidence="3" key="1">
    <citation type="submission" date="2017-07" db="EMBL/GenBank/DDBJ databases">
        <title>The cable genome - Insights into the physiology and evolution of filamentous bacteria capable of sulfide oxidation via long distance electron transfer.</title>
        <authorList>
            <person name="Thorup C."/>
            <person name="Bjerg J.T."/>
            <person name="Schreiber L."/>
            <person name="Nielsen L.P."/>
            <person name="Kjeldsen K.U."/>
            <person name="Boesen T."/>
            <person name="Boggild A."/>
            <person name="Meysman F."/>
            <person name="Geelhoed J."/>
            <person name="Schramm A."/>
        </authorList>
    </citation>
    <scope>NUCLEOTIDE SEQUENCE [LARGE SCALE GENOMIC DNA]</scope>
    <source>
        <strain evidence="3">GS</strain>
    </source>
</reference>
<dbReference type="NCBIfam" id="NF041198">
    <property type="entry name" value="UshA_like_PCGU"/>
    <property type="match status" value="1"/>
</dbReference>
<dbReference type="GO" id="GO:0016787">
    <property type="term" value="F:hydrolase activity"/>
    <property type="evidence" value="ECO:0007669"/>
    <property type="project" value="InterPro"/>
</dbReference>
<gene>
    <name evidence="3" type="ORF">CDV28_101169</name>
</gene>
<proteinExistence type="predicted"/>
<evidence type="ECO:0000256" key="1">
    <source>
        <dbReference type="SAM" id="Coils"/>
    </source>
</evidence>
<dbReference type="InterPro" id="IPR023155">
    <property type="entry name" value="Cyt_c-552/4"/>
</dbReference>
<dbReference type="InterPro" id="IPR029052">
    <property type="entry name" value="Metallo-depent_PP-like"/>
</dbReference>
<protein>
    <submittedName>
        <fullName evidence="3">Cytochrome c554 and c-prime</fullName>
    </submittedName>
</protein>
<dbReference type="Pfam" id="PF13435">
    <property type="entry name" value="Cytochrome_C554"/>
    <property type="match status" value="1"/>
</dbReference>
<dbReference type="GO" id="GO:0009166">
    <property type="term" value="P:nucleotide catabolic process"/>
    <property type="evidence" value="ECO:0007669"/>
    <property type="project" value="InterPro"/>
</dbReference>
<dbReference type="InterPro" id="IPR006179">
    <property type="entry name" value="5_nucleotidase/apyrase"/>
</dbReference>
<dbReference type="PANTHER" id="PTHR11575:SF24">
    <property type="entry name" value="5'-NUCLEOTIDASE"/>
    <property type="match status" value="1"/>
</dbReference>